<gene>
    <name evidence="2" type="ORF">K9U37_03935</name>
</gene>
<comment type="caution">
    <text evidence="2">The sequence shown here is derived from an EMBL/GenBank/DDBJ whole genome shotgun (WGS) entry which is preliminary data.</text>
</comment>
<keyword evidence="2" id="KW-0547">Nucleotide-binding</keyword>
<dbReference type="RefSeq" id="WP_243070603.1">
    <property type="nucleotide sequence ID" value="NZ_JAIVFL010000001.1"/>
</dbReference>
<evidence type="ECO:0000313" key="3">
    <source>
        <dbReference type="Proteomes" id="UP001139068"/>
    </source>
</evidence>
<protein>
    <submittedName>
        <fullName evidence="2">ATP-binding protein</fullName>
    </submittedName>
</protein>
<keyword evidence="2" id="KW-0067">ATP-binding</keyword>
<dbReference type="SUPFAM" id="SSF52540">
    <property type="entry name" value="P-loop containing nucleoside triphosphate hydrolases"/>
    <property type="match status" value="1"/>
</dbReference>
<dbReference type="Gene3D" id="3.40.50.300">
    <property type="entry name" value="P-loop containing nucleotide triphosphate hydrolases"/>
    <property type="match status" value="1"/>
</dbReference>
<sequence length="340" mass="37889">MRDHADLVLDKDNGAGVAELLTGAYLSGVRRWCPPRWWVEIGTFDDGTPVKIPGSQARMLVTGPAGSGKSYLVGLLAERWIESGYCVLVLDPEGDHVEFGELARVQVVDARHHLPEPHELVDTLHPHISIVVDLSGLTSPHKVDYLHRLRSAASVHREARGFPHWTIYDGAHLLGHHPEAHWTHRGGCVLSSFAPASLPANEVDDTDVLLTLDDANTAEDVVSRTRRRACVRFGAGPPRSFTIAERGATHVRHRHKYADVSLPRERRFYFRPADGQVIAAAGTMGDFRTAIRHLDPRALQYHLERADFSRWLDDTIADKESASQVAVWEDELLAHRATHD</sequence>
<dbReference type="InterPro" id="IPR002789">
    <property type="entry name" value="HerA_central"/>
</dbReference>
<dbReference type="InterPro" id="IPR027417">
    <property type="entry name" value="P-loop_NTPase"/>
</dbReference>
<organism evidence="2 3">
    <name type="scientific">Candidatus Mycolicibacterium alkanivorans</name>
    <dbReference type="NCBI Taxonomy" id="2954114"/>
    <lineage>
        <taxon>Bacteria</taxon>
        <taxon>Bacillati</taxon>
        <taxon>Actinomycetota</taxon>
        <taxon>Actinomycetes</taxon>
        <taxon>Mycobacteriales</taxon>
        <taxon>Mycobacteriaceae</taxon>
        <taxon>Mycolicibacterium</taxon>
    </lineage>
</organism>
<dbReference type="EMBL" id="JAIVFL010000001">
    <property type="protein sequence ID" value="MCI4674131.1"/>
    <property type="molecule type" value="Genomic_DNA"/>
</dbReference>
<feature type="domain" description="Helicase HerA central" evidence="1">
    <location>
        <begin position="39"/>
        <end position="127"/>
    </location>
</feature>
<name>A0ABS9YSB9_9MYCO</name>
<dbReference type="GO" id="GO:0005524">
    <property type="term" value="F:ATP binding"/>
    <property type="evidence" value="ECO:0007669"/>
    <property type="project" value="UniProtKB-KW"/>
</dbReference>
<accession>A0ABS9YSB9</accession>
<evidence type="ECO:0000259" key="1">
    <source>
        <dbReference type="Pfam" id="PF01935"/>
    </source>
</evidence>
<proteinExistence type="predicted"/>
<evidence type="ECO:0000313" key="2">
    <source>
        <dbReference type="EMBL" id="MCI4674131.1"/>
    </source>
</evidence>
<reference evidence="2" key="1">
    <citation type="journal article" date="2022" name="ISME J.">
        <title>Identification of active gaseous-alkane degraders at natural gas seeps.</title>
        <authorList>
            <person name="Farhan Ul Haque M."/>
            <person name="Hernandez M."/>
            <person name="Crombie A.T."/>
            <person name="Murrell J.C."/>
        </authorList>
    </citation>
    <scope>NUCLEOTIDE SEQUENCE</scope>
    <source>
        <strain evidence="2">ANDR5</strain>
    </source>
</reference>
<keyword evidence="3" id="KW-1185">Reference proteome</keyword>
<dbReference type="Proteomes" id="UP001139068">
    <property type="component" value="Unassembled WGS sequence"/>
</dbReference>
<dbReference type="Pfam" id="PF01935">
    <property type="entry name" value="DUF87"/>
    <property type="match status" value="1"/>
</dbReference>